<keyword evidence="7 8" id="KW-0472">Membrane</keyword>
<keyword evidence="4" id="KW-0309">Germination</keyword>
<name>A0ABW2F6P6_9BACL</name>
<feature type="transmembrane region" description="Helical" evidence="8">
    <location>
        <begin position="333"/>
        <end position="354"/>
    </location>
</feature>
<comment type="subcellular location">
    <subcellularLocation>
        <location evidence="1">Membrane</location>
        <topology evidence="1">Multi-pass membrane protein</topology>
    </subcellularLocation>
</comment>
<keyword evidence="5 8" id="KW-0812">Transmembrane</keyword>
<dbReference type="PANTHER" id="PTHR34975:SF2">
    <property type="entry name" value="SPORE GERMINATION PROTEIN A2"/>
    <property type="match status" value="1"/>
</dbReference>
<feature type="transmembrane region" description="Helical" evidence="8">
    <location>
        <begin position="147"/>
        <end position="166"/>
    </location>
</feature>
<evidence type="ECO:0000313" key="10">
    <source>
        <dbReference type="Proteomes" id="UP001596378"/>
    </source>
</evidence>
<dbReference type="NCBIfam" id="TIGR00912">
    <property type="entry name" value="2A0309"/>
    <property type="match status" value="1"/>
</dbReference>
<comment type="caution">
    <text evidence="9">The sequence shown here is derived from an EMBL/GenBank/DDBJ whole genome shotgun (WGS) entry which is preliminary data.</text>
</comment>
<feature type="transmembrane region" description="Helical" evidence="8">
    <location>
        <begin position="81"/>
        <end position="100"/>
    </location>
</feature>
<feature type="transmembrane region" description="Helical" evidence="8">
    <location>
        <begin position="302"/>
        <end position="321"/>
    </location>
</feature>
<proteinExistence type="inferred from homology"/>
<feature type="transmembrane region" description="Helical" evidence="8">
    <location>
        <begin position="186"/>
        <end position="203"/>
    </location>
</feature>
<dbReference type="Proteomes" id="UP001596378">
    <property type="component" value="Unassembled WGS sequence"/>
</dbReference>
<feature type="transmembrane region" description="Helical" evidence="8">
    <location>
        <begin position="271"/>
        <end position="290"/>
    </location>
</feature>
<feature type="transmembrane region" description="Helical" evidence="8">
    <location>
        <begin position="12"/>
        <end position="34"/>
    </location>
</feature>
<feature type="transmembrane region" description="Helical" evidence="8">
    <location>
        <begin position="40"/>
        <end position="61"/>
    </location>
</feature>
<evidence type="ECO:0000256" key="5">
    <source>
        <dbReference type="ARBA" id="ARBA00022692"/>
    </source>
</evidence>
<evidence type="ECO:0000256" key="1">
    <source>
        <dbReference type="ARBA" id="ARBA00004141"/>
    </source>
</evidence>
<protein>
    <submittedName>
        <fullName evidence="9">Endospore germination permease</fullName>
    </submittedName>
</protein>
<gene>
    <name evidence="9" type="ORF">ACFQMJ_04110</name>
</gene>
<dbReference type="EMBL" id="JBHTAI010000002">
    <property type="protein sequence ID" value="MFC7147714.1"/>
    <property type="molecule type" value="Genomic_DNA"/>
</dbReference>
<comment type="similarity">
    <text evidence="2">Belongs to the amino acid-polyamine-organocation (APC) superfamily. Spore germination protein (SGP) (TC 2.A.3.9) family.</text>
</comment>
<evidence type="ECO:0000256" key="6">
    <source>
        <dbReference type="ARBA" id="ARBA00022989"/>
    </source>
</evidence>
<dbReference type="Pfam" id="PF03845">
    <property type="entry name" value="Spore_permease"/>
    <property type="match status" value="1"/>
</dbReference>
<feature type="transmembrane region" description="Helical" evidence="8">
    <location>
        <begin position="215"/>
        <end position="236"/>
    </location>
</feature>
<dbReference type="InterPro" id="IPR004761">
    <property type="entry name" value="Spore_GerAB"/>
</dbReference>
<evidence type="ECO:0000256" key="2">
    <source>
        <dbReference type="ARBA" id="ARBA00007998"/>
    </source>
</evidence>
<dbReference type="RefSeq" id="WP_378048187.1">
    <property type="nucleotide sequence ID" value="NZ_JBHMDN010000016.1"/>
</dbReference>
<reference evidence="10" key="1">
    <citation type="journal article" date="2019" name="Int. J. Syst. Evol. Microbiol.">
        <title>The Global Catalogue of Microorganisms (GCM) 10K type strain sequencing project: providing services to taxonomists for standard genome sequencing and annotation.</title>
        <authorList>
            <consortium name="The Broad Institute Genomics Platform"/>
            <consortium name="The Broad Institute Genome Sequencing Center for Infectious Disease"/>
            <person name="Wu L."/>
            <person name="Ma J."/>
        </authorList>
    </citation>
    <scope>NUCLEOTIDE SEQUENCE [LARGE SCALE GENOMIC DNA]</scope>
    <source>
        <strain evidence="10">KCTC 12907</strain>
    </source>
</reference>
<evidence type="ECO:0000256" key="3">
    <source>
        <dbReference type="ARBA" id="ARBA00022448"/>
    </source>
</evidence>
<evidence type="ECO:0000313" key="9">
    <source>
        <dbReference type="EMBL" id="MFC7147714.1"/>
    </source>
</evidence>
<keyword evidence="10" id="KW-1185">Reference proteome</keyword>
<keyword evidence="3" id="KW-0813">Transport</keyword>
<evidence type="ECO:0000256" key="7">
    <source>
        <dbReference type="ARBA" id="ARBA00023136"/>
    </source>
</evidence>
<feature type="transmembrane region" description="Helical" evidence="8">
    <location>
        <begin position="120"/>
        <end position="138"/>
    </location>
</feature>
<evidence type="ECO:0000256" key="4">
    <source>
        <dbReference type="ARBA" id="ARBA00022544"/>
    </source>
</evidence>
<organism evidence="9 10">
    <name type="scientific">Cohnella cellulosilytica</name>
    <dbReference type="NCBI Taxonomy" id="986710"/>
    <lineage>
        <taxon>Bacteria</taxon>
        <taxon>Bacillati</taxon>
        <taxon>Bacillota</taxon>
        <taxon>Bacilli</taxon>
        <taxon>Bacillales</taxon>
        <taxon>Paenibacillaceae</taxon>
        <taxon>Cohnella</taxon>
    </lineage>
</organism>
<evidence type="ECO:0000256" key="8">
    <source>
        <dbReference type="SAM" id="Phobius"/>
    </source>
</evidence>
<sequence length="361" mass="40094">MASTKKISLVDIYFIFLLASGFTNHVVLMPLLLLTAKRDAWLGVLLATILHMIWVYVYFAIIKRTRRQPLRIWFKERLGGAGSGLLLAAAFIFCFAMAVITLRETTTWIKATYLPQTPKVVVLLVLILLCVYIASNGLRSIAVMSGILLPFVWLLGHFVGLANLGYKNYSLLTPLFVDGVMPMLKSMVIAGGGLMEMVVLIFIQHHFSQQPSYLSLAGLAALLGGLALGPLIGAIANFGPEVASHSRYAAFDQWKLVTLSKYINHLDFLALYQWLAGAVIRIALFLFIISDMMPFKRRRRRLTLLLLMGAALAVLLLDNRVDRIVESYVLGEYFLIPISFLALLTLSIALTTVFKPAARGD</sequence>
<accession>A0ABW2F6P6</accession>
<keyword evidence="6 8" id="KW-1133">Transmembrane helix</keyword>
<dbReference type="PANTHER" id="PTHR34975">
    <property type="entry name" value="SPORE GERMINATION PROTEIN A2"/>
    <property type="match status" value="1"/>
</dbReference>